<dbReference type="Proteomes" id="UP000078250">
    <property type="component" value="Unassembled WGS sequence"/>
</dbReference>
<proteinExistence type="predicted"/>
<evidence type="ECO:0000313" key="2">
    <source>
        <dbReference type="Proteomes" id="UP000078250"/>
    </source>
</evidence>
<comment type="caution">
    <text evidence="1">The sequence shown here is derived from an EMBL/GenBank/DDBJ whole genome shotgun (WGS) entry which is preliminary data.</text>
</comment>
<gene>
    <name evidence="1" type="ORF">M997_0690</name>
</gene>
<organism evidence="1 2">
    <name type="scientific">Proteus hauseri ATCC 700826</name>
    <dbReference type="NCBI Taxonomy" id="1354271"/>
    <lineage>
        <taxon>Bacteria</taxon>
        <taxon>Pseudomonadati</taxon>
        <taxon>Pseudomonadota</taxon>
        <taxon>Gammaproteobacteria</taxon>
        <taxon>Enterobacterales</taxon>
        <taxon>Morganellaceae</taxon>
        <taxon>Proteus</taxon>
    </lineage>
</organism>
<dbReference type="AlphaFoldDB" id="A0AAJ3HVQ6"/>
<accession>A0AAJ3HVQ6</accession>
<sequence length="46" mass="5162">MGKYHREYIVINRRPIIGILIKASGDSYDSVFIFMMVALAASAIVM</sequence>
<keyword evidence="2" id="KW-1185">Reference proteome</keyword>
<name>A0AAJ3HVQ6_PROHU</name>
<protein>
    <submittedName>
        <fullName evidence="1">Uncharacterized protein</fullName>
    </submittedName>
</protein>
<evidence type="ECO:0000313" key="1">
    <source>
        <dbReference type="EMBL" id="OAT49474.1"/>
    </source>
</evidence>
<dbReference type="EMBL" id="LXEV01000011">
    <property type="protein sequence ID" value="OAT49474.1"/>
    <property type="molecule type" value="Genomic_DNA"/>
</dbReference>
<reference evidence="1 2" key="1">
    <citation type="submission" date="2016-04" db="EMBL/GenBank/DDBJ databases">
        <title>ATOL: Assembling a taxonomically balanced genome-scale reconstruction of the evolutionary history of the Enterobacteriaceae.</title>
        <authorList>
            <person name="Plunkett G.III."/>
            <person name="Neeno-Eckwall E.C."/>
            <person name="Glasner J.D."/>
            <person name="Perna N.T."/>
        </authorList>
    </citation>
    <scope>NUCLEOTIDE SEQUENCE [LARGE SCALE GENOMIC DNA]</scope>
    <source>
        <strain evidence="1 2">ATCC 700826</strain>
    </source>
</reference>
<dbReference type="RefSeq" id="WP_156510803.1">
    <property type="nucleotide sequence ID" value="NZ_LXEV01000011.1"/>
</dbReference>